<feature type="domain" description="O-antigen ligase-related" evidence="7">
    <location>
        <begin position="226"/>
        <end position="356"/>
    </location>
</feature>
<keyword evidence="9" id="KW-1185">Reference proteome</keyword>
<evidence type="ECO:0000259" key="7">
    <source>
        <dbReference type="Pfam" id="PF04932"/>
    </source>
</evidence>
<feature type="transmembrane region" description="Helical" evidence="6">
    <location>
        <begin position="39"/>
        <end position="65"/>
    </location>
</feature>
<evidence type="ECO:0000256" key="3">
    <source>
        <dbReference type="ARBA" id="ARBA00022989"/>
    </source>
</evidence>
<evidence type="ECO:0000313" key="9">
    <source>
        <dbReference type="Proteomes" id="UP000438182"/>
    </source>
</evidence>
<dbReference type="InterPro" id="IPR007016">
    <property type="entry name" value="O-antigen_ligase-rel_domated"/>
</dbReference>
<keyword evidence="2 6" id="KW-0812">Transmembrane</keyword>
<feature type="region of interest" description="Disordered" evidence="5">
    <location>
        <begin position="430"/>
        <end position="455"/>
    </location>
</feature>
<feature type="transmembrane region" description="Helical" evidence="6">
    <location>
        <begin position="134"/>
        <end position="152"/>
    </location>
</feature>
<dbReference type="Pfam" id="PF04932">
    <property type="entry name" value="Wzy_C"/>
    <property type="match status" value="1"/>
</dbReference>
<feature type="transmembrane region" description="Helical" evidence="6">
    <location>
        <begin position="222"/>
        <end position="255"/>
    </location>
</feature>
<dbReference type="RefSeq" id="WP_160422564.1">
    <property type="nucleotide sequence ID" value="NZ_WSTA01000004.1"/>
</dbReference>
<comment type="caution">
    <text evidence="8">The sequence shown here is derived from an EMBL/GenBank/DDBJ whole genome shotgun (WGS) entry which is preliminary data.</text>
</comment>
<feature type="transmembrane region" description="Helical" evidence="6">
    <location>
        <begin position="198"/>
        <end position="216"/>
    </location>
</feature>
<dbReference type="Proteomes" id="UP000438182">
    <property type="component" value="Unassembled WGS sequence"/>
</dbReference>
<dbReference type="AlphaFoldDB" id="A0A6I4NVW5"/>
<reference evidence="8 9" key="1">
    <citation type="submission" date="2019-12" db="EMBL/GenBank/DDBJ databases">
        <authorList>
            <person name="Kim Y.S."/>
        </authorList>
    </citation>
    <scope>NUCLEOTIDE SEQUENCE [LARGE SCALE GENOMIC DNA]</scope>
    <source>
        <strain evidence="8 9">MMS17-SY077</strain>
    </source>
</reference>
<dbReference type="EMBL" id="WSTA01000004">
    <property type="protein sequence ID" value="MWB97262.1"/>
    <property type="molecule type" value="Genomic_DNA"/>
</dbReference>
<keyword evidence="3 6" id="KW-1133">Transmembrane helix</keyword>
<evidence type="ECO:0000313" key="8">
    <source>
        <dbReference type="EMBL" id="MWB97262.1"/>
    </source>
</evidence>
<gene>
    <name evidence="8" type="ORF">GB864_01610</name>
</gene>
<proteinExistence type="predicted"/>
<dbReference type="PANTHER" id="PTHR37422">
    <property type="entry name" value="TEICHURONIC ACID BIOSYNTHESIS PROTEIN TUAE"/>
    <property type="match status" value="1"/>
</dbReference>
<keyword evidence="4 6" id="KW-0472">Membrane</keyword>
<dbReference type="GO" id="GO:0016020">
    <property type="term" value="C:membrane"/>
    <property type="evidence" value="ECO:0007669"/>
    <property type="project" value="UniProtKB-SubCell"/>
</dbReference>
<evidence type="ECO:0000256" key="5">
    <source>
        <dbReference type="SAM" id="MobiDB-lite"/>
    </source>
</evidence>
<feature type="transmembrane region" description="Helical" evidence="6">
    <location>
        <begin position="77"/>
        <end position="96"/>
    </location>
</feature>
<evidence type="ECO:0000256" key="2">
    <source>
        <dbReference type="ARBA" id="ARBA00022692"/>
    </source>
</evidence>
<organism evidence="8 9">
    <name type="scientific">Agromyces seonyuensis</name>
    <dbReference type="NCBI Taxonomy" id="2662446"/>
    <lineage>
        <taxon>Bacteria</taxon>
        <taxon>Bacillati</taxon>
        <taxon>Actinomycetota</taxon>
        <taxon>Actinomycetes</taxon>
        <taxon>Micrococcales</taxon>
        <taxon>Microbacteriaceae</taxon>
        <taxon>Agromyces</taxon>
    </lineage>
</organism>
<evidence type="ECO:0000256" key="6">
    <source>
        <dbReference type="SAM" id="Phobius"/>
    </source>
</evidence>
<dbReference type="PANTHER" id="PTHR37422:SF23">
    <property type="entry name" value="TEICHURONIC ACID BIOSYNTHESIS PROTEIN TUAE"/>
    <property type="match status" value="1"/>
</dbReference>
<feature type="transmembrane region" description="Helical" evidence="6">
    <location>
        <begin position="267"/>
        <end position="285"/>
    </location>
</feature>
<evidence type="ECO:0000256" key="4">
    <source>
        <dbReference type="ARBA" id="ARBA00023136"/>
    </source>
</evidence>
<feature type="transmembrane region" description="Helical" evidence="6">
    <location>
        <begin position="12"/>
        <end position="33"/>
    </location>
</feature>
<feature type="transmembrane region" description="Helical" evidence="6">
    <location>
        <begin position="108"/>
        <end position="127"/>
    </location>
</feature>
<evidence type="ECO:0000256" key="1">
    <source>
        <dbReference type="ARBA" id="ARBA00004141"/>
    </source>
</evidence>
<comment type="subcellular location">
    <subcellularLocation>
        <location evidence="1">Membrane</location>
        <topology evidence="1">Multi-pass membrane protein</topology>
    </subcellularLocation>
</comment>
<protein>
    <recommendedName>
        <fullName evidence="7">O-antigen ligase-related domain-containing protein</fullName>
    </recommendedName>
</protein>
<dbReference type="InterPro" id="IPR051533">
    <property type="entry name" value="WaaL-like"/>
</dbReference>
<sequence length="455" mass="48282">MQRGFREKLALVRSPIALAAMVVGVGVVLGFVSAQAPDVALPIALVVLLIGASALDLMVIPVLALGATLVQERVGGVLSVSDFVLAAAFAICIFLLRGRGGIALQPLIWAGTVYLALTVPTLILNPYDANLVEWLHEVVLVLGSMVVGFALGREGKGSLAITIYCLVCASIGVAAVVVALPSLFTVPVFLPGLHKNTIGGMLAAALVIACARPVWLSWSRRFAYTIAVICAGGILAAQSRQAIIGALVGIFIVAARPRLRAVKRGRVIFLVLLGAAASVFVLANVNEQLASGNQYNSANQRVSWYEESVRIWMTSPLFGVGMRWWYTDRFPEKFQPPNAELEVLTTTGVVGLIGFLVMFAAAAWLLLRMDPVYGTVGVAIIATRFVQAQFDLYWVAGQASLLWIIAGICYGVRERDRALGIDRVALAEAAAQGPPTGRRRPIAARAGRPSDGASS</sequence>
<feature type="transmembrane region" description="Helical" evidence="6">
    <location>
        <begin position="347"/>
        <end position="367"/>
    </location>
</feature>
<feature type="transmembrane region" description="Helical" evidence="6">
    <location>
        <begin position="392"/>
        <end position="412"/>
    </location>
</feature>
<accession>A0A6I4NVW5</accession>
<name>A0A6I4NVW5_9MICO</name>
<feature type="transmembrane region" description="Helical" evidence="6">
    <location>
        <begin position="158"/>
        <end position="186"/>
    </location>
</feature>